<sequence>MLAHRDRTRDEPSALLAALVAMPAGDPSRRLLRDRTIEAWLPMARRLASRYSGRGVPVEDLIQTATIGLIKAVDRFDPTYGSSFVGYAVPTVLGELKRYFRDRAWMVRVPRKLQELRLAIAAANADLTFLLQRSPTVADIAGYLDITDESVLEGLEGTRAYTAVSMSTPLHHDGSGELADILGDDDHAYAAAEDRIALAPALAVLDDRERKILILRFYGNLTQADIAERVGISQMHVSRLISRALLKLRHRLQDNA</sequence>
<dbReference type="GO" id="GO:0006352">
    <property type="term" value="P:DNA-templated transcription initiation"/>
    <property type="evidence" value="ECO:0007669"/>
    <property type="project" value="InterPro"/>
</dbReference>
<proteinExistence type="predicted"/>
<dbReference type="InterPro" id="IPR000943">
    <property type="entry name" value="RNA_pol_sigma70"/>
</dbReference>
<evidence type="ECO:0000256" key="3">
    <source>
        <dbReference type="ARBA" id="ARBA00023125"/>
    </source>
</evidence>
<evidence type="ECO:0000313" key="9">
    <source>
        <dbReference type="Proteomes" id="UP000249341"/>
    </source>
</evidence>
<feature type="domain" description="RNA polymerase sigma-70 region 3" evidence="5">
    <location>
        <begin position="115"/>
        <end position="187"/>
    </location>
</feature>
<keyword evidence="2" id="KW-0731">Sigma factor</keyword>
<dbReference type="CDD" id="cd06171">
    <property type="entry name" value="Sigma70_r4"/>
    <property type="match status" value="1"/>
</dbReference>
<protein>
    <submittedName>
        <fullName evidence="8">RNA polymerase sigma-37 (RpsB/SigB) subunit</fullName>
    </submittedName>
</protein>
<feature type="domain" description="RNA polymerase sigma-70 region 4" evidence="7">
    <location>
        <begin position="201"/>
        <end position="250"/>
    </location>
</feature>
<name>A0A327ZJ53_9ACTN</name>
<evidence type="ECO:0000256" key="1">
    <source>
        <dbReference type="ARBA" id="ARBA00023015"/>
    </source>
</evidence>
<evidence type="ECO:0000256" key="4">
    <source>
        <dbReference type="ARBA" id="ARBA00023163"/>
    </source>
</evidence>
<dbReference type="Gene3D" id="1.10.10.10">
    <property type="entry name" value="Winged helix-like DNA-binding domain superfamily/Winged helix DNA-binding domain"/>
    <property type="match status" value="2"/>
</dbReference>
<evidence type="ECO:0000256" key="2">
    <source>
        <dbReference type="ARBA" id="ARBA00023082"/>
    </source>
</evidence>
<dbReference type="SUPFAM" id="SSF88946">
    <property type="entry name" value="Sigma2 domain of RNA polymerase sigma factors"/>
    <property type="match status" value="1"/>
</dbReference>
<evidence type="ECO:0000313" key="8">
    <source>
        <dbReference type="EMBL" id="RAK43007.1"/>
    </source>
</evidence>
<dbReference type="InterPro" id="IPR014284">
    <property type="entry name" value="RNA_pol_sigma-70_dom"/>
</dbReference>
<dbReference type="Pfam" id="PF04539">
    <property type="entry name" value="Sigma70_r3"/>
    <property type="match status" value="1"/>
</dbReference>
<dbReference type="InterPro" id="IPR007630">
    <property type="entry name" value="RNA_pol_sigma70_r4"/>
</dbReference>
<dbReference type="InterPro" id="IPR013324">
    <property type="entry name" value="RNA_pol_sigma_r3/r4-like"/>
</dbReference>
<dbReference type="InterPro" id="IPR013325">
    <property type="entry name" value="RNA_pol_sigma_r2"/>
</dbReference>
<dbReference type="OrthoDB" id="9804285at2"/>
<dbReference type="PANTHER" id="PTHR30385">
    <property type="entry name" value="SIGMA FACTOR F FLAGELLAR"/>
    <property type="match status" value="1"/>
</dbReference>
<dbReference type="NCBIfam" id="TIGR02937">
    <property type="entry name" value="sigma70-ECF"/>
    <property type="match status" value="1"/>
</dbReference>
<dbReference type="InterPro" id="IPR014322">
    <property type="entry name" value="RNA_pol_sigma-B/F/G"/>
</dbReference>
<dbReference type="PRINTS" id="PR00046">
    <property type="entry name" value="SIGMA70FCT"/>
</dbReference>
<organism evidence="8 9">
    <name type="scientific">Actinoplanes lutulentus</name>
    <dbReference type="NCBI Taxonomy" id="1287878"/>
    <lineage>
        <taxon>Bacteria</taxon>
        <taxon>Bacillati</taxon>
        <taxon>Actinomycetota</taxon>
        <taxon>Actinomycetes</taxon>
        <taxon>Micromonosporales</taxon>
        <taxon>Micromonosporaceae</taxon>
        <taxon>Actinoplanes</taxon>
    </lineage>
</organism>
<reference evidence="8 9" key="1">
    <citation type="submission" date="2018-06" db="EMBL/GenBank/DDBJ databases">
        <title>Genomic Encyclopedia of Type Strains, Phase III (KMG-III): the genomes of soil and plant-associated and newly described type strains.</title>
        <authorList>
            <person name="Whitman W."/>
        </authorList>
    </citation>
    <scope>NUCLEOTIDE SEQUENCE [LARGE SCALE GENOMIC DNA]</scope>
    <source>
        <strain evidence="8 9">CGMCC 4.7090</strain>
    </source>
</reference>
<dbReference type="PANTHER" id="PTHR30385:SF4">
    <property type="entry name" value="RNA POLYMERASE SIGMA-E FACTOR"/>
    <property type="match status" value="1"/>
</dbReference>
<dbReference type="GO" id="GO:0016987">
    <property type="term" value="F:sigma factor activity"/>
    <property type="evidence" value="ECO:0007669"/>
    <property type="project" value="UniProtKB-KW"/>
</dbReference>
<feature type="domain" description="RNA polymerase sigma-70 region 2" evidence="6">
    <location>
        <begin position="37"/>
        <end position="105"/>
    </location>
</feature>
<gene>
    <name evidence="8" type="ORF">B0I29_101137</name>
</gene>
<keyword evidence="1" id="KW-0805">Transcription regulation</keyword>
<dbReference type="Proteomes" id="UP000249341">
    <property type="component" value="Unassembled WGS sequence"/>
</dbReference>
<dbReference type="Pfam" id="PF04542">
    <property type="entry name" value="Sigma70_r2"/>
    <property type="match status" value="1"/>
</dbReference>
<dbReference type="NCBIfam" id="TIGR02980">
    <property type="entry name" value="SigBFG"/>
    <property type="match status" value="1"/>
</dbReference>
<dbReference type="Pfam" id="PF04545">
    <property type="entry name" value="Sigma70_r4"/>
    <property type="match status" value="1"/>
</dbReference>
<dbReference type="RefSeq" id="WP_111646827.1">
    <property type="nucleotide sequence ID" value="NZ_JACHWI010000001.1"/>
</dbReference>
<keyword evidence="4" id="KW-0804">Transcription</keyword>
<accession>A0A327ZJ53</accession>
<dbReference type="InterPro" id="IPR007627">
    <property type="entry name" value="RNA_pol_sigma70_r2"/>
</dbReference>
<dbReference type="Gene3D" id="1.20.120.1810">
    <property type="match status" value="1"/>
</dbReference>
<dbReference type="EMBL" id="QLMJ01000001">
    <property type="protein sequence ID" value="RAK43007.1"/>
    <property type="molecule type" value="Genomic_DNA"/>
</dbReference>
<evidence type="ECO:0000259" key="5">
    <source>
        <dbReference type="Pfam" id="PF04539"/>
    </source>
</evidence>
<dbReference type="InterPro" id="IPR007624">
    <property type="entry name" value="RNA_pol_sigma70_r3"/>
</dbReference>
<dbReference type="GO" id="GO:0003677">
    <property type="term" value="F:DNA binding"/>
    <property type="evidence" value="ECO:0007669"/>
    <property type="project" value="UniProtKB-KW"/>
</dbReference>
<dbReference type="InterPro" id="IPR036388">
    <property type="entry name" value="WH-like_DNA-bd_sf"/>
</dbReference>
<evidence type="ECO:0000259" key="6">
    <source>
        <dbReference type="Pfam" id="PF04542"/>
    </source>
</evidence>
<dbReference type="AlphaFoldDB" id="A0A327ZJ53"/>
<keyword evidence="9" id="KW-1185">Reference proteome</keyword>
<comment type="caution">
    <text evidence="8">The sequence shown here is derived from an EMBL/GenBank/DDBJ whole genome shotgun (WGS) entry which is preliminary data.</text>
</comment>
<evidence type="ECO:0000259" key="7">
    <source>
        <dbReference type="Pfam" id="PF04545"/>
    </source>
</evidence>
<keyword evidence="3" id="KW-0238">DNA-binding</keyword>
<dbReference type="SUPFAM" id="SSF88659">
    <property type="entry name" value="Sigma3 and sigma4 domains of RNA polymerase sigma factors"/>
    <property type="match status" value="2"/>
</dbReference>